<dbReference type="AlphaFoldDB" id="A0A4C1Z8F0"/>
<dbReference type="PANTHER" id="PTHR44229">
    <property type="entry name" value="15-HYDROXYPROSTAGLANDIN DEHYDROGENASE [NAD(+)]"/>
    <property type="match status" value="1"/>
</dbReference>
<dbReference type="PRINTS" id="PR00080">
    <property type="entry name" value="SDRFAMILY"/>
</dbReference>
<sequence length="258" mass="28092">MGERSVRGKVVLITGGAEGIGREIARNYLAAGAGVVVLVDVNDRLGRATAAELNSTHGPGKAAFIRADVTSEKDLDAVYARVLRDYDHLDVLVNNAGVLDESNWKKCIDINLTSLIGWSFKYLEHMRKDRGGRGGTIVNLASIYGFRIDQYLPVYQASKFGVLAFTRSLGHSYNYDRTGVRVIAICPSFTKTALTDRGFSCEFGDEMLFADFKSFLETEALWQNVDAVGGAAVEVFERADSGTGWVIEGAKPVTPVPE</sequence>
<evidence type="ECO:0000313" key="5">
    <source>
        <dbReference type="Proteomes" id="UP000299102"/>
    </source>
</evidence>
<comment type="caution">
    <text evidence="4">The sequence shown here is derived from an EMBL/GenBank/DDBJ whole genome shotgun (WGS) entry which is preliminary data.</text>
</comment>
<accession>A0A4C1Z8F0</accession>
<dbReference type="PRINTS" id="PR00081">
    <property type="entry name" value="GDHRDH"/>
</dbReference>
<evidence type="ECO:0000256" key="2">
    <source>
        <dbReference type="ARBA" id="ARBA00023002"/>
    </source>
</evidence>
<dbReference type="SUPFAM" id="SSF51735">
    <property type="entry name" value="NAD(P)-binding Rossmann-fold domains"/>
    <property type="match status" value="1"/>
</dbReference>
<dbReference type="InterPro" id="IPR002347">
    <property type="entry name" value="SDR_fam"/>
</dbReference>
<dbReference type="GO" id="GO:0005737">
    <property type="term" value="C:cytoplasm"/>
    <property type="evidence" value="ECO:0007669"/>
    <property type="project" value="TreeGrafter"/>
</dbReference>
<dbReference type="InterPro" id="IPR036291">
    <property type="entry name" value="NAD(P)-bd_dom_sf"/>
</dbReference>
<dbReference type="EMBL" id="BGZK01001594">
    <property type="protein sequence ID" value="GBP82927.1"/>
    <property type="molecule type" value="Genomic_DNA"/>
</dbReference>
<evidence type="ECO:0000256" key="1">
    <source>
        <dbReference type="ARBA" id="ARBA00006484"/>
    </source>
</evidence>
<name>A0A4C1Z8F0_EUMVA</name>
<organism evidence="4 5">
    <name type="scientific">Eumeta variegata</name>
    <name type="common">Bagworm moth</name>
    <name type="synonym">Eumeta japonica</name>
    <dbReference type="NCBI Taxonomy" id="151549"/>
    <lineage>
        <taxon>Eukaryota</taxon>
        <taxon>Metazoa</taxon>
        <taxon>Ecdysozoa</taxon>
        <taxon>Arthropoda</taxon>
        <taxon>Hexapoda</taxon>
        <taxon>Insecta</taxon>
        <taxon>Pterygota</taxon>
        <taxon>Neoptera</taxon>
        <taxon>Endopterygota</taxon>
        <taxon>Lepidoptera</taxon>
        <taxon>Glossata</taxon>
        <taxon>Ditrysia</taxon>
        <taxon>Tineoidea</taxon>
        <taxon>Psychidae</taxon>
        <taxon>Oiketicinae</taxon>
        <taxon>Eumeta</taxon>
    </lineage>
</organism>
<dbReference type="OrthoDB" id="37659at2759"/>
<dbReference type="Gene3D" id="3.40.50.720">
    <property type="entry name" value="NAD(P)-binding Rossmann-like Domain"/>
    <property type="match status" value="1"/>
</dbReference>
<dbReference type="Pfam" id="PF00106">
    <property type="entry name" value="adh_short"/>
    <property type="match status" value="1"/>
</dbReference>
<dbReference type="Proteomes" id="UP000299102">
    <property type="component" value="Unassembled WGS sequence"/>
</dbReference>
<proteinExistence type="inferred from homology"/>
<comment type="similarity">
    <text evidence="1 3">Belongs to the short-chain dehydrogenases/reductases (SDR) family.</text>
</comment>
<gene>
    <name evidence="4" type="ORF">EVAR_25560_1</name>
</gene>
<keyword evidence="5" id="KW-1185">Reference proteome</keyword>
<dbReference type="PANTHER" id="PTHR44229:SF8">
    <property type="entry name" value="ALCOHOL DEHYDROGENASE-RELATED"/>
    <property type="match status" value="1"/>
</dbReference>
<dbReference type="GO" id="GO:0016616">
    <property type="term" value="F:oxidoreductase activity, acting on the CH-OH group of donors, NAD or NADP as acceptor"/>
    <property type="evidence" value="ECO:0007669"/>
    <property type="project" value="TreeGrafter"/>
</dbReference>
<protein>
    <recommendedName>
        <fullName evidence="6">15-hydroxyprostaglandin dehydrogenase</fullName>
    </recommendedName>
</protein>
<reference evidence="4 5" key="1">
    <citation type="journal article" date="2019" name="Commun. Biol.">
        <title>The bagworm genome reveals a unique fibroin gene that provides high tensile strength.</title>
        <authorList>
            <person name="Kono N."/>
            <person name="Nakamura H."/>
            <person name="Ohtoshi R."/>
            <person name="Tomita M."/>
            <person name="Numata K."/>
            <person name="Arakawa K."/>
        </authorList>
    </citation>
    <scope>NUCLEOTIDE SEQUENCE [LARGE SCALE GENOMIC DNA]</scope>
</reference>
<dbReference type="STRING" id="151549.A0A4C1Z8F0"/>
<evidence type="ECO:0008006" key="6">
    <source>
        <dbReference type="Google" id="ProtNLM"/>
    </source>
</evidence>
<keyword evidence="2" id="KW-0560">Oxidoreductase</keyword>
<evidence type="ECO:0000313" key="4">
    <source>
        <dbReference type="EMBL" id="GBP82927.1"/>
    </source>
</evidence>
<evidence type="ECO:0000256" key="3">
    <source>
        <dbReference type="RuleBase" id="RU000363"/>
    </source>
</evidence>